<dbReference type="EnsemblPlants" id="MELO3C007541.2.1">
    <property type="protein sequence ID" value="MELO3C007541.2.1"/>
    <property type="gene ID" value="MELO3C007541.2"/>
</dbReference>
<accession>A0A9I9CS51</accession>
<evidence type="ECO:0000313" key="1">
    <source>
        <dbReference type="EnsemblPlants" id="MELO3C007541.2.1"/>
    </source>
</evidence>
<dbReference type="Gramene" id="MELO3C007541.2.1">
    <property type="protein sequence ID" value="MELO3C007541.2.1"/>
    <property type="gene ID" value="MELO3C007541.2"/>
</dbReference>
<dbReference type="AlphaFoldDB" id="A0A9I9CS51"/>
<protein>
    <submittedName>
        <fullName evidence="1">Uncharacterized protein</fullName>
    </submittedName>
</protein>
<proteinExistence type="predicted"/>
<name>A0A9I9CS51_CUCME</name>
<sequence>MAGTWEQGVARIRAKRIILTQKLPCLKESISPSLPSLGISRHRRRRKVSALIETENTRACSMQ</sequence>
<reference evidence="1" key="1">
    <citation type="submission" date="2023-03" db="UniProtKB">
        <authorList>
            <consortium name="EnsemblPlants"/>
        </authorList>
    </citation>
    <scope>IDENTIFICATION</scope>
</reference>
<organism evidence="1">
    <name type="scientific">Cucumis melo</name>
    <name type="common">Muskmelon</name>
    <dbReference type="NCBI Taxonomy" id="3656"/>
    <lineage>
        <taxon>Eukaryota</taxon>
        <taxon>Viridiplantae</taxon>
        <taxon>Streptophyta</taxon>
        <taxon>Embryophyta</taxon>
        <taxon>Tracheophyta</taxon>
        <taxon>Spermatophyta</taxon>
        <taxon>Magnoliopsida</taxon>
        <taxon>eudicotyledons</taxon>
        <taxon>Gunneridae</taxon>
        <taxon>Pentapetalae</taxon>
        <taxon>rosids</taxon>
        <taxon>fabids</taxon>
        <taxon>Cucurbitales</taxon>
        <taxon>Cucurbitaceae</taxon>
        <taxon>Benincaseae</taxon>
        <taxon>Cucumis</taxon>
    </lineage>
</organism>